<keyword evidence="2" id="KW-0812">Transmembrane</keyword>
<dbReference type="EMBL" id="JARXHW010000007">
    <property type="protein sequence ID" value="MDQ8206791.1"/>
    <property type="molecule type" value="Genomic_DNA"/>
</dbReference>
<feature type="transmembrane region" description="Helical" evidence="2">
    <location>
        <begin position="134"/>
        <end position="158"/>
    </location>
</feature>
<feature type="region of interest" description="Disordered" evidence="1">
    <location>
        <begin position="730"/>
        <end position="832"/>
    </location>
</feature>
<gene>
    <name evidence="3" type="ORF">QEH52_04675</name>
</gene>
<keyword evidence="2" id="KW-1133">Transmembrane helix</keyword>
<evidence type="ECO:0000313" key="3">
    <source>
        <dbReference type="EMBL" id="MDQ8206791.1"/>
    </source>
</evidence>
<sequence length="960" mass="102245">MNSRTHADALHILRQQTRSRLLRGPLALALIGCLLTFAAVYALHPEPLSGEISFALFLLWLCGIGGSLLAGIVLYWRRRLSSTQVAQVIDSELHTKNRLEAASQFAGVDSPVATAQRTDASDYLMQHAPSRWPILTLLSLALGLLFFAYSMLTMVWIWNAAVSGFSVDDVPLEVLVEEAPMAEIIWLEPKSEIKATQIEAIPLTAAVTTTHALTRPELYIQVNGSQVSVLALEVEQGEGSGELLWEPDLYLDMLAVEAFDLVSYYLQVSFAGFPSVEPATSAMQFIQIKPLREDVQLIHLQGEGGPLKEALQLLAKLKSAQLVLIKQNFLLVHAGLDTSEEIWVAENLRVQEDQSLLIEKTEQVVELLIAAAASTEIVDLLMQAKQAMELAAAKIESLENQAALEPQGKALSHIIEIEKLIQKVIIIADSSQPAAPKEDIDPFKDDQKYEMPPRTGGAAGQLEKLEKEQAELLAAIEGLNRPQTSHDPESPVTADSDAAELAKQQRTIEDALAQLLESGEFAGPVQDPLGRASQAAGDSALQLEAGDSVAARQPAAKTLMLIRDALGEMNQAGEKKTEQTLSEAAQKLEAAAADLSGSAGETPAPNAPGAPQSGEGTGPSRAAEAAAEKVAEVKHHLQTEAARQQMTGSKAMAETLAALAKSIEEEQILQDLEAIDTAAAGTGDASKTAAIQAAIEELATRVALEELGLRGGNQAFDEIAAELTSIQQGLKGLAQRERRKAAAGESSDSGGGSEETLMTDPNKGQRGQGEPTLANSNGSGSGATSESVEEAAHGNGSGSEGEPSEGATGSGSGRGAESGSGSGVSSTKSDGQQDALLTELTRNLRMVEQLTSDAAVLAAIAELEQSIKFKESTTDGGGGGLAQEPRNVVEIVSSLEQPLNTVLVWLRAQSPSLNRGELLQLRTVDEVPREYRDAVQLYFEQLSLDYQSKQQRQQKEIPSK</sequence>
<feature type="transmembrane region" description="Helical" evidence="2">
    <location>
        <begin position="21"/>
        <end position="42"/>
    </location>
</feature>
<feature type="transmembrane region" description="Helical" evidence="2">
    <location>
        <begin position="54"/>
        <end position="76"/>
    </location>
</feature>
<feature type="compositionally biased region" description="Gly residues" evidence="1">
    <location>
        <begin position="808"/>
        <end position="822"/>
    </location>
</feature>
<feature type="region of interest" description="Disordered" evidence="1">
    <location>
        <begin position="590"/>
        <end position="633"/>
    </location>
</feature>
<comment type="caution">
    <text evidence="3">The sequence shown here is derived from an EMBL/GenBank/DDBJ whole genome shotgun (WGS) entry which is preliminary data.</text>
</comment>
<dbReference type="RefSeq" id="WP_308948909.1">
    <property type="nucleotide sequence ID" value="NZ_JARXHW010000007.1"/>
</dbReference>
<organism evidence="3 4">
    <name type="scientific">Thalassobacterium maritimum</name>
    <dbReference type="NCBI Taxonomy" id="3041265"/>
    <lineage>
        <taxon>Bacteria</taxon>
        <taxon>Pseudomonadati</taxon>
        <taxon>Verrucomicrobiota</taxon>
        <taxon>Opitutia</taxon>
        <taxon>Puniceicoccales</taxon>
        <taxon>Coraliomargaritaceae</taxon>
        <taxon>Thalassobacterium</taxon>
    </lineage>
</organism>
<keyword evidence="4" id="KW-1185">Reference proteome</keyword>
<dbReference type="Proteomes" id="UP001225316">
    <property type="component" value="Unassembled WGS sequence"/>
</dbReference>
<name>A0ABU1ARL0_9BACT</name>
<feature type="compositionally biased region" description="Basic and acidic residues" evidence="1">
    <location>
        <begin position="436"/>
        <end position="451"/>
    </location>
</feature>
<keyword evidence="2" id="KW-0472">Membrane</keyword>
<feature type="region of interest" description="Disordered" evidence="1">
    <location>
        <begin position="434"/>
        <end position="459"/>
    </location>
</feature>
<protein>
    <submittedName>
        <fullName evidence="3">Uncharacterized protein</fullName>
    </submittedName>
</protein>
<evidence type="ECO:0000256" key="2">
    <source>
        <dbReference type="SAM" id="Phobius"/>
    </source>
</evidence>
<evidence type="ECO:0000256" key="1">
    <source>
        <dbReference type="SAM" id="MobiDB-lite"/>
    </source>
</evidence>
<evidence type="ECO:0000313" key="4">
    <source>
        <dbReference type="Proteomes" id="UP001225316"/>
    </source>
</evidence>
<accession>A0ABU1ARL0</accession>
<reference evidence="3 4" key="1">
    <citation type="submission" date="2023-04" db="EMBL/GenBank/DDBJ databases">
        <title>A novel bacteria isolated from coastal sediment.</title>
        <authorList>
            <person name="Liu X.-J."/>
            <person name="Du Z.-J."/>
        </authorList>
    </citation>
    <scope>NUCLEOTIDE SEQUENCE [LARGE SCALE GENOMIC DNA]</scope>
    <source>
        <strain evidence="3 4">SDUM461003</strain>
    </source>
</reference>
<proteinExistence type="predicted"/>
<feature type="region of interest" description="Disordered" evidence="1">
    <location>
        <begin position="479"/>
        <end position="499"/>
    </location>
</feature>